<comment type="caution">
    <text evidence="1">The sequence shown here is derived from an EMBL/GenBank/DDBJ whole genome shotgun (WGS) entry which is preliminary data.</text>
</comment>
<accession>A0A504JH97</accession>
<dbReference type="RefSeq" id="WP_140593656.1">
    <property type="nucleotide sequence ID" value="NZ_VFWZ01000003.1"/>
</dbReference>
<dbReference type="Proteomes" id="UP000315540">
    <property type="component" value="Unassembled WGS sequence"/>
</dbReference>
<dbReference type="EMBL" id="VFWZ01000003">
    <property type="protein sequence ID" value="TPN86209.1"/>
    <property type="molecule type" value="Genomic_DNA"/>
</dbReference>
<proteinExistence type="predicted"/>
<sequence>MSTEGYIAKKKKGSSLYEELHLEGLEVLQKLSSAIWTDYNEHDPGVTLLENIAYAITELSHKTTLGIQDILISSKGEPLQSGDHGFFIARDILTTAPITFDDYRKLWIDQVANVKNVWIYSIDDYDTEINNTKGLLHVYVEKYEYSLNPDQNKKEDDRIIKEIENIYHKHRNLCEDLYDVEVYTPLTITVEFKITLANTKQGEEVLATLFHKINEYLAPGVRYYSLHALQKENVSVNEIFNGPQLSSGFIKDEDLKEPMKKIVISDLIKLISKIPGIININEFYLYYEDVKTKEKKIIKDTFDIPKHTTAIVLFPESNERLLFEHSGVFFKPDLSETKRQLSFIQSLDYEGFKAASDSSNSIPIPNGAYYDMESYYPLRKQFPELYGIGDRGISINSDALRKAQVKQLKGYLMPFDQLMVNFLAQLNNIYKLYDVDSDTYASYFSGLLPDIDQLQDLVATPKHADSGDEVDTYWKNEINTLNDRFDDHALKRLHQLTDHLLSRFHETFQTYSLSKINSNSYQEALSSERFEKELLASKRQLVQEYASISYTRAQSFNYQNALETLNNQYPQFLPGAFRKIGILMGIKEIGIRSLAKNIQDSGIKVHPRTSNIDITIRQIDIETPFEEIEVIEVEKIEIQERVEDLSKVMHYVGDEDMILNDILKNGIISENYKIKKSKKDLYHVLYQRENKKSNIVHIARSHDLASAAIQKAIQYLVDVSQKSEGFFTIEHLLLLPPYHGKYFGFCFDFSLLNSELSLKLVHTQQTSCQKRDEIVTCIVNQLLKQQLQFKSVPKDGKYQLEVSSDNGKILAISKEAYSSQEKLQKMIVILENECSEYSINQLEEIVQCNVYYGKQSVDEQFFSFQMSFIAPSWPVRFQDENFRRIFENTVYEQIPFHIKSTVHWLDYDVIHLFETYYFKWLELLQKEDKVEARMYQAYQIITMLQELDKQ</sequence>
<evidence type="ECO:0000313" key="1">
    <source>
        <dbReference type="EMBL" id="TPN86209.1"/>
    </source>
</evidence>
<dbReference type="AlphaFoldDB" id="A0A504JH97"/>
<evidence type="ECO:0000313" key="2">
    <source>
        <dbReference type="Proteomes" id="UP000315540"/>
    </source>
</evidence>
<keyword evidence="2" id="KW-1185">Reference proteome</keyword>
<gene>
    <name evidence="1" type="ORF">FHK87_13140</name>
</gene>
<reference evidence="1 2" key="1">
    <citation type="submission" date="2019-06" db="EMBL/GenBank/DDBJ databases">
        <authorList>
            <person name="Meng X."/>
        </authorList>
    </citation>
    <scope>NUCLEOTIDE SEQUENCE [LARGE SCALE GENOMIC DNA]</scope>
    <source>
        <strain evidence="1 2">M625</strain>
    </source>
</reference>
<organism evidence="1 2">
    <name type="scientific">Aquimarina algicola</name>
    <dbReference type="NCBI Taxonomy" id="2589995"/>
    <lineage>
        <taxon>Bacteria</taxon>
        <taxon>Pseudomonadati</taxon>
        <taxon>Bacteroidota</taxon>
        <taxon>Flavobacteriia</taxon>
        <taxon>Flavobacteriales</taxon>
        <taxon>Flavobacteriaceae</taxon>
        <taxon>Aquimarina</taxon>
    </lineage>
</organism>
<dbReference type="OrthoDB" id="8263000at2"/>
<name>A0A504JH97_9FLAO</name>
<protein>
    <submittedName>
        <fullName evidence="1">Uncharacterized protein</fullName>
    </submittedName>
</protein>